<evidence type="ECO:0000256" key="11">
    <source>
        <dbReference type="ARBA" id="ARBA00023136"/>
    </source>
</evidence>
<feature type="DNA-binding region" description="Homeobox" evidence="18">
    <location>
        <begin position="32"/>
        <end position="91"/>
    </location>
</feature>
<feature type="domain" description="OAR" evidence="23">
    <location>
        <begin position="201"/>
        <end position="214"/>
    </location>
</feature>
<dbReference type="GO" id="GO:0015144">
    <property type="term" value="F:carbohydrate transmembrane transporter activity"/>
    <property type="evidence" value="ECO:0007669"/>
    <property type="project" value="InterPro"/>
</dbReference>
<sequence>MMHQHADSNKKLLIRHGSGSLSDNDDDRKRKKRRNRTTFTSYQLEEMERIFQKTHYPDVYIREQLAVRCDLTEARVQVWFQNRRAKWRKRERYTNMPQMRTLTIPTGNPYDISLLSVSGNQYPSLATSNSWCSSSATPLSHFPHYQTSDPSSSSVLMSNALPNFMNLPYVFPSLSQTSTSTNNFNPSSYSGYNLDSDHRNSSIAALRLKAREHSVTFNVVSVTSDDTIRNETARIETIPTMKASEEPMPKWAGFVGCIIASIFFGSNLLPVKQFSVGDGFFFQFIYCVAVWLVGLILDLILNNQRFYPLVLAGGVLWTTGNLVTVFCIKTCGLAVGLLIWGTTSLITGWAGGRFGLFDLKAQVPTTETKLILNYASVILAALSAIFFLFIKSTTKTAALPREVSYLSTSDGESSIQLGKVGETADYSRQNIHDDFPFLNRLTDRVQKILGCAFAALAGMFYGSMFIPDQYIRDHASKYTYRGEPPPLSGLYYINSQYSGILLSSLFYFVIYAALKRNKPVMNPTVVLPALASGAMWGIANIGFIVAISALTSAVAYPIVSVLPGIVTSLWSLFLFREIQGRNNYILLGLGMLVRILAAVLSGLSA</sequence>
<dbReference type="FunFam" id="1.10.10.60:FF:000127">
    <property type="entry name" value="homeobox protein aristaless-like 4"/>
    <property type="match status" value="1"/>
</dbReference>
<evidence type="ECO:0000256" key="7">
    <source>
        <dbReference type="ARBA" id="ARBA00022692"/>
    </source>
</evidence>
<feature type="compositionally biased region" description="Basic and acidic residues" evidence="20">
    <location>
        <begin position="1"/>
        <end position="10"/>
    </location>
</feature>
<feature type="transmembrane region" description="Helical" evidence="21">
    <location>
        <begin position="553"/>
        <end position="575"/>
    </location>
</feature>
<keyword evidence="25" id="KW-1185">Reference proteome</keyword>
<evidence type="ECO:0000256" key="10">
    <source>
        <dbReference type="ARBA" id="ARBA00023125"/>
    </source>
</evidence>
<comment type="similarity">
    <text evidence="4">Belongs to the paired homeobox family.</text>
</comment>
<name>A0A815PCY9_ADIRI</name>
<reference evidence="24" key="1">
    <citation type="submission" date="2021-02" db="EMBL/GenBank/DDBJ databases">
        <authorList>
            <person name="Nowell W R."/>
        </authorList>
    </citation>
    <scope>NUCLEOTIDE SEQUENCE</scope>
</reference>
<evidence type="ECO:0000256" key="20">
    <source>
        <dbReference type="SAM" id="MobiDB-lite"/>
    </source>
</evidence>
<evidence type="ECO:0000256" key="19">
    <source>
        <dbReference type="RuleBase" id="RU000682"/>
    </source>
</evidence>
<keyword evidence="10 18" id="KW-0238">DNA-binding</keyword>
<evidence type="ECO:0000259" key="23">
    <source>
        <dbReference type="PROSITE" id="PS50803"/>
    </source>
</evidence>
<evidence type="ECO:0000256" key="12">
    <source>
        <dbReference type="ARBA" id="ARBA00023155"/>
    </source>
</evidence>
<dbReference type="InterPro" id="IPR003654">
    <property type="entry name" value="OAR_dom"/>
</dbReference>
<feature type="transmembrane region" description="Helical" evidence="21">
    <location>
        <begin position="491"/>
        <end position="514"/>
    </location>
</feature>
<evidence type="ECO:0000256" key="14">
    <source>
        <dbReference type="ARBA" id="ARBA00023163"/>
    </source>
</evidence>
<comment type="subunit">
    <text evidence="16">Binds DNA.</text>
</comment>
<feature type="transmembrane region" description="Helical" evidence="21">
    <location>
        <begin position="448"/>
        <end position="471"/>
    </location>
</feature>
<evidence type="ECO:0000256" key="17">
    <source>
        <dbReference type="ARBA" id="ARBA00074894"/>
    </source>
</evidence>
<evidence type="ECO:0000256" key="8">
    <source>
        <dbReference type="ARBA" id="ARBA00022989"/>
    </source>
</evidence>
<dbReference type="InterPro" id="IPR010651">
    <property type="entry name" value="Sugar_transport"/>
</dbReference>
<dbReference type="PROSITE" id="PS50803">
    <property type="entry name" value="OAR"/>
    <property type="match status" value="1"/>
</dbReference>
<evidence type="ECO:0000256" key="2">
    <source>
        <dbReference type="ARBA" id="ARBA00004141"/>
    </source>
</evidence>
<keyword evidence="14" id="KW-0804">Transcription</keyword>
<dbReference type="CDD" id="cd00086">
    <property type="entry name" value="homeodomain"/>
    <property type="match status" value="1"/>
</dbReference>
<keyword evidence="15 18" id="KW-0539">Nucleus</keyword>
<dbReference type="Gene3D" id="1.10.10.60">
    <property type="entry name" value="Homeodomain-like"/>
    <property type="match status" value="1"/>
</dbReference>
<dbReference type="Pfam" id="PF00046">
    <property type="entry name" value="Homeodomain"/>
    <property type="match status" value="1"/>
</dbReference>
<feature type="transmembrane region" description="Helical" evidence="21">
    <location>
        <begin position="371"/>
        <end position="390"/>
    </location>
</feature>
<dbReference type="PANTHER" id="PTHR16119">
    <property type="entry name" value="TRANSMEMBRANE PROTEIN 144"/>
    <property type="match status" value="1"/>
</dbReference>
<proteinExistence type="inferred from homology"/>
<dbReference type="InterPro" id="IPR009057">
    <property type="entry name" value="Homeodomain-like_sf"/>
</dbReference>
<dbReference type="GO" id="GO:0016020">
    <property type="term" value="C:membrane"/>
    <property type="evidence" value="ECO:0007669"/>
    <property type="project" value="UniProtKB-SubCell"/>
</dbReference>
<feature type="transmembrane region" description="Helical" evidence="21">
    <location>
        <begin position="281"/>
        <end position="300"/>
    </location>
</feature>
<keyword evidence="13" id="KW-0010">Activator</keyword>
<dbReference type="EMBL" id="CAJNOR010003789">
    <property type="protein sequence ID" value="CAF1447795.1"/>
    <property type="molecule type" value="Genomic_DNA"/>
</dbReference>
<dbReference type="InterPro" id="IPR017970">
    <property type="entry name" value="Homeobox_CS"/>
</dbReference>
<feature type="transmembrane region" description="Helical" evidence="21">
    <location>
        <begin position="306"/>
        <end position="326"/>
    </location>
</feature>
<dbReference type="PROSITE" id="PS00027">
    <property type="entry name" value="HOMEOBOX_1"/>
    <property type="match status" value="1"/>
</dbReference>
<keyword evidence="9" id="KW-0805">Transcription regulation</keyword>
<dbReference type="Pfam" id="PF07857">
    <property type="entry name" value="TMEM144"/>
    <property type="match status" value="1"/>
</dbReference>
<dbReference type="Pfam" id="PF03826">
    <property type="entry name" value="OAR"/>
    <property type="match status" value="1"/>
</dbReference>
<evidence type="ECO:0000256" key="5">
    <source>
        <dbReference type="ARBA" id="ARBA00022473"/>
    </source>
</evidence>
<gene>
    <name evidence="24" type="ORF">XAT740_LOCUS36694</name>
</gene>
<dbReference type="InterPro" id="IPR001356">
    <property type="entry name" value="HD"/>
</dbReference>
<evidence type="ECO:0000313" key="24">
    <source>
        <dbReference type="EMBL" id="CAF1447795.1"/>
    </source>
</evidence>
<organism evidence="24 25">
    <name type="scientific">Adineta ricciae</name>
    <name type="common">Rotifer</name>
    <dbReference type="NCBI Taxonomy" id="249248"/>
    <lineage>
        <taxon>Eukaryota</taxon>
        <taxon>Metazoa</taxon>
        <taxon>Spiralia</taxon>
        <taxon>Gnathifera</taxon>
        <taxon>Rotifera</taxon>
        <taxon>Eurotatoria</taxon>
        <taxon>Bdelloidea</taxon>
        <taxon>Adinetida</taxon>
        <taxon>Adinetidae</taxon>
        <taxon>Adineta</taxon>
    </lineage>
</organism>
<keyword evidence="11 21" id="KW-0472">Membrane</keyword>
<evidence type="ECO:0000256" key="18">
    <source>
        <dbReference type="PROSITE-ProRule" id="PRU00108"/>
    </source>
</evidence>
<accession>A0A815PCY9</accession>
<dbReference type="PROSITE" id="PS50071">
    <property type="entry name" value="HOMEOBOX_2"/>
    <property type="match status" value="1"/>
</dbReference>
<evidence type="ECO:0000256" key="6">
    <source>
        <dbReference type="ARBA" id="ARBA00022553"/>
    </source>
</evidence>
<dbReference type="GO" id="GO:0000981">
    <property type="term" value="F:DNA-binding transcription factor activity, RNA polymerase II-specific"/>
    <property type="evidence" value="ECO:0007669"/>
    <property type="project" value="InterPro"/>
</dbReference>
<feature type="domain" description="Homeobox" evidence="22">
    <location>
        <begin position="30"/>
        <end position="90"/>
    </location>
</feature>
<dbReference type="AlphaFoldDB" id="A0A815PCY9"/>
<feature type="region of interest" description="Disordered" evidence="20">
    <location>
        <begin position="1"/>
        <end position="38"/>
    </location>
</feature>
<evidence type="ECO:0000256" key="9">
    <source>
        <dbReference type="ARBA" id="ARBA00023015"/>
    </source>
</evidence>
<evidence type="ECO:0000256" key="13">
    <source>
        <dbReference type="ARBA" id="ARBA00023159"/>
    </source>
</evidence>
<dbReference type="PANTHER" id="PTHR16119:SF17">
    <property type="entry name" value="TRANSMEMBRANE PROTEIN 144"/>
    <property type="match status" value="1"/>
</dbReference>
<dbReference type="InterPro" id="IPR012435">
    <property type="entry name" value="TMEM144"/>
</dbReference>
<evidence type="ECO:0000256" key="16">
    <source>
        <dbReference type="ARBA" id="ARBA00064179"/>
    </source>
</evidence>
<dbReference type="GO" id="GO:0048513">
    <property type="term" value="P:animal organ development"/>
    <property type="evidence" value="ECO:0007669"/>
    <property type="project" value="UniProtKB-ARBA"/>
</dbReference>
<keyword evidence="12 18" id="KW-0371">Homeobox</keyword>
<comment type="subcellular location">
    <subcellularLocation>
        <location evidence="2">Membrane</location>
        <topology evidence="2">Multi-pass membrane protein</topology>
    </subcellularLocation>
    <subcellularLocation>
        <location evidence="1 18 19">Nucleus</location>
    </subcellularLocation>
</comment>
<comment type="similarity">
    <text evidence="3">Belongs to the TMEM144 family.</text>
</comment>
<evidence type="ECO:0000256" key="4">
    <source>
        <dbReference type="ARBA" id="ARBA00005733"/>
    </source>
</evidence>
<dbReference type="GO" id="GO:0005634">
    <property type="term" value="C:nucleus"/>
    <property type="evidence" value="ECO:0007669"/>
    <property type="project" value="UniProtKB-SubCell"/>
</dbReference>
<evidence type="ECO:0000256" key="15">
    <source>
        <dbReference type="ARBA" id="ARBA00023242"/>
    </source>
</evidence>
<keyword evidence="7 21" id="KW-0812">Transmembrane</keyword>
<evidence type="ECO:0000256" key="3">
    <source>
        <dbReference type="ARBA" id="ARBA00005731"/>
    </source>
</evidence>
<feature type="transmembrane region" description="Helical" evidence="21">
    <location>
        <begin position="251"/>
        <end position="269"/>
    </location>
</feature>
<keyword evidence="8 21" id="KW-1133">Transmembrane helix</keyword>
<feature type="transmembrane region" description="Helical" evidence="21">
    <location>
        <begin position="526"/>
        <end position="547"/>
    </location>
</feature>
<comment type="caution">
    <text evidence="24">The sequence shown here is derived from an EMBL/GenBank/DDBJ whole genome shotgun (WGS) entry which is preliminary data.</text>
</comment>
<evidence type="ECO:0000259" key="22">
    <source>
        <dbReference type="PROSITE" id="PS50071"/>
    </source>
</evidence>
<feature type="transmembrane region" description="Helical" evidence="21">
    <location>
        <begin position="333"/>
        <end position="351"/>
    </location>
</feature>
<evidence type="ECO:0000256" key="21">
    <source>
        <dbReference type="SAM" id="Phobius"/>
    </source>
</evidence>
<feature type="transmembrane region" description="Helical" evidence="21">
    <location>
        <begin position="584"/>
        <end position="603"/>
    </location>
</feature>
<keyword evidence="6" id="KW-0597">Phosphoprotein</keyword>
<protein>
    <recommendedName>
        <fullName evidence="17">Homeobox protein aristaless-like 4</fullName>
    </recommendedName>
</protein>
<dbReference type="SUPFAM" id="SSF46689">
    <property type="entry name" value="Homeodomain-like"/>
    <property type="match status" value="1"/>
</dbReference>
<dbReference type="SMART" id="SM00389">
    <property type="entry name" value="HOX"/>
    <property type="match status" value="1"/>
</dbReference>
<evidence type="ECO:0000313" key="25">
    <source>
        <dbReference type="Proteomes" id="UP000663828"/>
    </source>
</evidence>
<dbReference type="Proteomes" id="UP000663828">
    <property type="component" value="Unassembled WGS sequence"/>
</dbReference>
<dbReference type="GO" id="GO:1990837">
    <property type="term" value="F:sequence-specific double-stranded DNA binding"/>
    <property type="evidence" value="ECO:0007669"/>
    <property type="project" value="UniProtKB-ARBA"/>
</dbReference>
<evidence type="ECO:0000256" key="1">
    <source>
        <dbReference type="ARBA" id="ARBA00004123"/>
    </source>
</evidence>
<keyword evidence="5" id="KW-0217">Developmental protein</keyword>